<dbReference type="EMBL" id="MCRJ01000023">
    <property type="protein sequence ID" value="ODN71368.1"/>
    <property type="molecule type" value="Genomic_DNA"/>
</dbReference>
<evidence type="ECO:0000313" key="2">
    <source>
        <dbReference type="Proteomes" id="UP000094622"/>
    </source>
</evidence>
<gene>
    <name evidence="1" type="primary">podJ_1</name>
    <name evidence="1" type="ORF">A6302_01320</name>
</gene>
<dbReference type="Gene3D" id="1.25.40.10">
    <property type="entry name" value="Tetratricopeptide repeat domain"/>
    <property type="match status" value="1"/>
</dbReference>
<reference evidence="1 2" key="1">
    <citation type="submission" date="2016-07" db="EMBL/GenBank/DDBJ databases">
        <title>Draft Genome Sequence of Methylobrevis pamukkalensis PK2.</title>
        <authorList>
            <person name="Vasilenko O.V."/>
            <person name="Doronina N.V."/>
            <person name="Shmareva M.N."/>
            <person name="Tarlachkov S.V."/>
            <person name="Mustakhimov I."/>
            <person name="Trotsenko Y.A."/>
        </authorList>
    </citation>
    <scope>NUCLEOTIDE SEQUENCE [LARGE SCALE GENOMIC DNA]</scope>
    <source>
        <strain evidence="1 2">PK2</strain>
    </source>
</reference>
<name>A0A1E3H4V8_9HYPH</name>
<proteinExistence type="predicted"/>
<organism evidence="1 2">
    <name type="scientific">Methylobrevis pamukkalensis</name>
    <dbReference type="NCBI Taxonomy" id="1439726"/>
    <lineage>
        <taxon>Bacteria</taxon>
        <taxon>Pseudomonadati</taxon>
        <taxon>Pseudomonadota</taxon>
        <taxon>Alphaproteobacteria</taxon>
        <taxon>Hyphomicrobiales</taxon>
        <taxon>Pleomorphomonadaceae</taxon>
        <taxon>Methylobrevis</taxon>
    </lineage>
</organism>
<comment type="caution">
    <text evidence="1">The sequence shown here is derived from an EMBL/GenBank/DDBJ whole genome shotgun (WGS) entry which is preliminary data.</text>
</comment>
<dbReference type="SUPFAM" id="SSF81901">
    <property type="entry name" value="HCP-like"/>
    <property type="match status" value="1"/>
</dbReference>
<dbReference type="Proteomes" id="UP000094622">
    <property type="component" value="Unassembled WGS sequence"/>
</dbReference>
<dbReference type="InterPro" id="IPR006597">
    <property type="entry name" value="Sel1-like"/>
</dbReference>
<evidence type="ECO:0000313" key="1">
    <source>
        <dbReference type="EMBL" id="ODN71368.1"/>
    </source>
</evidence>
<sequence>MYIDGEGGEQDSHQAARWLLLAAKKGQIDAQVRLGELLVTGDGIKASPVHGLMWLTVALKRAQTLGYDDRWIREKHEAAFSLAGEPVRRRAMEMADQWIANNSDLVSVAAQ</sequence>
<dbReference type="InterPro" id="IPR011990">
    <property type="entry name" value="TPR-like_helical_dom_sf"/>
</dbReference>
<protein>
    <submittedName>
        <fullName evidence="1">Localization factor PodJL</fullName>
    </submittedName>
</protein>
<keyword evidence="2" id="KW-1185">Reference proteome</keyword>
<dbReference type="Pfam" id="PF08238">
    <property type="entry name" value="Sel1"/>
    <property type="match status" value="2"/>
</dbReference>
<dbReference type="RefSeq" id="WP_245293939.1">
    <property type="nucleotide sequence ID" value="NZ_MCRJ01000023.1"/>
</dbReference>
<accession>A0A1E3H4V8</accession>
<dbReference type="AlphaFoldDB" id="A0A1E3H4V8"/>